<dbReference type="EMBL" id="NJBA01000008">
    <property type="protein sequence ID" value="OWP48845.1"/>
    <property type="molecule type" value="Genomic_DNA"/>
</dbReference>
<dbReference type="InterPro" id="IPR037138">
    <property type="entry name" value="His_deacetylse_dom_sf"/>
</dbReference>
<comment type="caution">
    <text evidence="3">The sequence shown here is derived from an EMBL/GenBank/DDBJ whole genome shotgun (WGS) entry which is preliminary data.</text>
</comment>
<accession>A0A246F6K0</accession>
<dbReference type="Proteomes" id="UP000198145">
    <property type="component" value="Unassembled WGS sequence"/>
</dbReference>
<sequence>MSRRTGFFFDERCFWHATGLHALILPVGGWLQPPVGGGHAESPESKRRLKSLMDVSGLSSQLHLSSAPLASEEDLLRVHPASYLERFKTCSEAGHGDMGEETMVSHGTYDIARQSAGLTIAAVDAVLRGELDNAYALSRPPGHHCLPDRGMGFCYLANIAVAVETAKARHGIQRVAVLDWDVHHGNGTEAIFYGRDDVLTLSIHQADCYPTGTGAVDDIGEGAGKGYNLNVPLYPGSGDDAYRVAMETIIVPALERFQPELIVVASGFDANGVDPLARMLAHSETFRFMTAAVRNAAERLCDGKLVVVHEGGYAEAYVPFCGHAVIEEMAGVRTEVVDPFLPMLEGQQPDADFRAFQRQALQRMAAKLLG</sequence>
<evidence type="ECO:0000259" key="2">
    <source>
        <dbReference type="Pfam" id="PF00850"/>
    </source>
</evidence>
<dbReference type="RefSeq" id="WP_088420821.1">
    <property type="nucleotide sequence ID" value="NZ_NJBA01000008.1"/>
</dbReference>
<dbReference type="eggNOG" id="COG0123">
    <property type="taxonomic scope" value="Bacteria"/>
</dbReference>
<comment type="similarity">
    <text evidence="1">Belongs to the histone deacetylase family.</text>
</comment>
<feature type="domain" description="Histone deacetylase" evidence="2">
    <location>
        <begin position="39"/>
        <end position="327"/>
    </location>
</feature>
<dbReference type="SUPFAM" id="SSF52768">
    <property type="entry name" value="Arginase/deacetylase"/>
    <property type="match status" value="1"/>
</dbReference>
<protein>
    <submittedName>
        <fullName evidence="3">Class II histone deacetylase</fullName>
    </submittedName>
</protein>
<organism evidence="3 4">
    <name type="scientific">Pseudomonas nitroreducens</name>
    <dbReference type="NCBI Taxonomy" id="46680"/>
    <lineage>
        <taxon>Bacteria</taxon>
        <taxon>Pseudomonadati</taxon>
        <taxon>Pseudomonadota</taxon>
        <taxon>Gammaproteobacteria</taxon>
        <taxon>Pseudomonadales</taxon>
        <taxon>Pseudomonadaceae</taxon>
        <taxon>Pseudomonas</taxon>
    </lineage>
</organism>
<dbReference type="AlphaFoldDB" id="A0A246F6K0"/>
<reference evidence="3 4" key="1">
    <citation type="submission" date="2017-06" db="EMBL/GenBank/DDBJ databases">
        <title>Draft genome of Pseudomonas nitroreducens DF05.</title>
        <authorList>
            <person name="Iyer R."/>
        </authorList>
    </citation>
    <scope>NUCLEOTIDE SEQUENCE [LARGE SCALE GENOMIC DNA]</scope>
    <source>
        <strain evidence="3 4">DF05</strain>
    </source>
</reference>
<evidence type="ECO:0000256" key="1">
    <source>
        <dbReference type="ARBA" id="ARBA00005947"/>
    </source>
</evidence>
<dbReference type="PRINTS" id="PR01270">
    <property type="entry name" value="HDASUPER"/>
</dbReference>
<dbReference type="InterPro" id="IPR000286">
    <property type="entry name" value="HDACs"/>
</dbReference>
<dbReference type="CDD" id="cd09996">
    <property type="entry name" value="HDAC_classII_1"/>
    <property type="match status" value="1"/>
</dbReference>
<proteinExistence type="inferred from homology"/>
<gene>
    <name evidence="3" type="ORF">CEG18_22770</name>
</gene>
<evidence type="ECO:0000313" key="4">
    <source>
        <dbReference type="Proteomes" id="UP000198145"/>
    </source>
</evidence>
<dbReference type="Gene3D" id="3.40.800.20">
    <property type="entry name" value="Histone deacetylase domain"/>
    <property type="match status" value="1"/>
</dbReference>
<dbReference type="STRING" id="46680.GCA_000807755_04611"/>
<dbReference type="InterPro" id="IPR023696">
    <property type="entry name" value="Ureohydrolase_dom_sf"/>
</dbReference>
<dbReference type="InterPro" id="IPR023801">
    <property type="entry name" value="His_deacetylse_dom"/>
</dbReference>
<dbReference type="PANTHER" id="PTHR10625:SF10">
    <property type="entry name" value="HISTONE DEACETYLASE HDAC1"/>
    <property type="match status" value="1"/>
</dbReference>
<dbReference type="GO" id="GO:0004407">
    <property type="term" value="F:histone deacetylase activity"/>
    <property type="evidence" value="ECO:0007669"/>
    <property type="project" value="TreeGrafter"/>
</dbReference>
<dbReference type="Pfam" id="PF00850">
    <property type="entry name" value="Hist_deacetyl"/>
    <property type="match status" value="1"/>
</dbReference>
<dbReference type="GO" id="GO:0040029">
    <property type="term" value="P:epigenetic regulation of gene expression"/>
    <property type="evidence" value="ECO:0007669"/>
    <property type="project" value="TreeGrafter"/>
</dbReference>
<dbReference type="PANTHER" id="PTHR10625">
    <property type="entry name" value="HISTONE DEACETYLASE HDAC1-RELATED"/>
    <property type="match status" value="1"/>
</dbReference>
<name>A0A246F6K0_PSENT</name>
<evidence type="ECO:0000313" key="3">
    <source>
        <dbReference type="EMBL" id="OWP48845.1"/>
    </source>
</evidence>